<name>D4ZAJ8_SHEVD</name>
<reference evidence="2" key="1">
    <citation type="journal article" date="2010" name="Mol. Biosyst.">
        <title>Complete genome sequence and comparative analysis of Shewanella violacea, a psychrophilic and piezophilic bacterium from deep sea floor sediments.</title>
        <authorList>
            <person name="Aono E."/>
            <person name="Baba T."/>
            <person name="Ara T."/>
            <person name="Nishi T."/>
            <person name="Nakamichi T."/>
            <person name="Inamoto E."/>
            <person name="Toyonaga H."/>
            <person name="Hasegawa M."/>
            <person name="Takai Y."/>
            <person name="Okumura Y."/>
            <person name="Baba M."/>
            <person name="Tomita M."/>
            <person name="Kato C."/>
            <person name="Oshima T."/>
            <person name="Nakasone K."/>
            <person name="Mori H."/>
        </authorList>
    </citation>
    <scope>NUCLEOTIDE SEQUENCE [LARGE SCALE GENOMIC DNA]</scope>
    <source>
        <strain evidence="2">JCM 10179 / CIP 106290 / LMG 19151 / DSS12</strain>
    </source>
</reference>
<dbReference type="Proteomes" id="UP000002350">
    <property type="component" value="Chromosome"/>
</dbReference>
<evidence type="ECO:0000313" key="1">
    <source>
        <dbReference type="EMBL" id="BAJ03043.1"/>
    </source>
</evidence>
<proteinExistence type="predicted"/>
<organism evidence="1 2">
    <name type="scientific">Shewanella violacea (strain JCM 10179 / CIP 106290 / LMG 19151 / DSS12)</name>
    <dbReference type="NCBI Taxonomy" id="637905"/>
    <lineage>
        <taxon>Bacteria</taxon>
        <taxon>Pseudomonadati</taxon>
        <taxon>Pseudomonadota</taxon>
        <taxon>Gammaproteobacteria</taxon>
        <taxon>Alteromonadales</taxon>
        <taxon>Shewanellaceae</taxon>
        <taxon>Shewanella</taxon>
    </lineage>
</organism>
<evidence type="ECO:0000313" key="2">
    <source>
        <dbReference type="Proteomes" id="UP000002350"/>
    </source>
</evidence>
<keyword evidence="2" id="KW-1185">Reference proteome</keyword>
<dbReference type="EMBL" id="AP011177">
    <property type="protein sequence ID" value="BAJ03043.1"/>
    <property type="molecule type" value="Genomic_DNA"/>
</dbReference>
<accession>D4ZAJ8</accession>
<dbReference type="HOGENOM" id="CLU_2994222_0_0_6"/>
<dbReference type="KEGG" id="svo:SVI_3072"/>
<dbReference type="AlphaFoldDB" id="D4ZAJ8"/>
<gene>
    <name evidence="1" type="ordered locus">SVI_3072</name>
</gene>
<protein>
    <submittedName>
        <fullName evidence="1">Uncharacterized protein</fullName>
    </submittedName>
</protein>
<sequence length="57" mass="6884">MERMSLVRISMERTGMLFEPFRHEHLIDTLWQQARVQQAALALYGKIREVRWKNVNV</sequence>